<dbReference type="Gene3D" id="3.30.1360.20">
    <property type="entry name" value="Transcriptional coactivator/pterin dehydratase"/>
    <property type="match status" value="1"/>
</dbReference>
<reference evidence="1 2" key="2">
    <citation type="submission" date="2016-03" db="EMBL/GenBank/DDBJ databases">
        <title>New uncultured bacterium of the family Gallionellaceae from acid mine drainage: description and reconstruction of genome based on metagenomic analysis of microbial community.</title>
        <authorList>
            <person name="Kadnikov V."/>
            <person name="Ivasenko D."/>
            <person name="Beletsky A."/>
            <person name="Mardanov A."/>
            <person name="Danilova E."/>
            <person name="Pimenov N."/>
            <person name="Karnachuk O."/>
            <person name="Ravin N."/>
        </authorList>
    </citation>
    <scope>NUCLEOTIDE SEQUENCE [LARGE SCALE GENOMIC DNA]</scope>
    <source>
        <strain evidence="1">ShG14-8</strain>
    </source>
</reference>
<reference evidence="1 2" key="1">
    <citation type="submission" date="2016-02" db="EMBL/GenBank/DDBJ databases">
        <authorList>
            <person name="Wen L."/>
            <person name="He K."/>
            <person name="Yang H."/>
        </authorList>
    </citation>
    <scope>NUCLEOTIDE SEQUENCE [LARGE SCALE GENOMIC DNA]</scope>
    <source>
        <strain evidence="1">ShG14-8</strain>
    </source>
</reference>
<sequence length="92" mass="10414">MNTTKEKNAVATSGSERVAPFNQRFDFGSYGQTRLFLDQLADLSKREEYYPDVSFGKTYVNITIDSSAQTVLLESDSSFILDMQELAKKSRD</sequence>
<dbReference type="InterPro" id="IPR036428">
    <property type="entry name" value="PCD_sf"/>
</dbReference>
<evidence type="ECO:0000313" key="1">
    <source>
        <dbReference type="EMBL" id="KXS31491.1"/>
    </source>
</evidence>
<dbReference type="SUPFAM" id="SSF55248">
    <property type="entry name" value="PCD-like"/>
    <property type="match status" value="1"/>
</dbReference>
<evidence type="ECO:0008006" key="3">
    <source>
        <dbReference type="Google" id="ProtNLM"/>
    </source>
</evidence>
<gene>
    <name evidence="1" type="ORF">AWT59_2396</name>
</gene>
<dbReference type="GO" id="GO:0008124">
    <property type="term" value="F:4-alpha-hydroxytetrahydrobiopterin dehydratase activity"/>
    <property type="evidence" value="ECO:0007669"/>
    <property type="project" value="InterPro"/>
</dbReference>
<name>A0A139BRA4_9PROT</name>
<dbReference type="GO" id="GO:0006729">
    <property type="term" value="P:tetrahydrobiopterin biosynthetic process"/>
    <property type="evidence" value="ECO:0007669"/>
    <property type="project" value="InterPro"/>
</dbReference>
<accession>A0A139BRA4</accession>
<evidence type="ECO:0000313" key="2">
    <source>
        <dbReference type="Proteomes" id="UP000070578"/>
    </source>
</evidence>
<dbReference type="AlphaFoldDB" id="A0A139BRA4"/>
<organism evidence="1 2">
    <name type="scientific">Candidatus Gallionella acididurans</name>
    <dbReference type="NCBI Taxonomy" id="1796491"/>
    <lineage>
        <taxon>Bacteria</taxon>
        <taxon>Pseudomonadati</taxon>
        <taxon>Pseudomonadota</taxon>
        <taxon>Betaproteobacteria</taxon>
        <taxon>Nitrosomonadales</taxon>
        <taxon>Gallionellaceae</taxon>
        <taxon>Gallionella</taxon>
    </lineage>
</organism>
<dbReference type="Proteomes" id="UP000070578">
    <property type="component" value="Unassembled WGS sequence"/>
</dbReference>
<proteinExistence type="predicted"/>
<comment type="caution">
    <text evidence="1">The sequence shown here is derived from an EMBL/GenBank/DDBJ whole genome shotgun (WGS) entry which is preliminary data.</text>
</comment>
<dbReference type="EMBL" id="LSLI01000072">
    <property type="protein sequence ID" value="KXS31491.1"/>
    <property type="molecule type" value="Genomic_DNA"/>
</dbReference>
<protein>
    <recommendedName>
        <fullName evidence="3">4a-hydroxytetrahydrobiopterin dehydratase</fullName>
    </recommendedName>
</protein>